<evidence type="ECO:0000313" key="7">
    <source>
        <dbReference type="Proteomes" id="UP000694425"/>
    </source>
</evidence>
<dbReference type="GO" id="GO:0042273">
    <property type="term" value="P:ribosomal large subunit biogenesis"/>
    <property type="evidence" value="ECO:0007669"/>
    <property type="project" value="TreeGrafter"/>
</dbReference>
<feature type="compositionally biased region" description="Basic and acidic residues" evidence="5">
    <location>
        <begin position="74"/>
        <end position="83"/>
    </location>
</feature>
<evidence type="ECO:0000256" key="1">
    <source>
        <dbReference type="ARBA" id="ARBA00004604"/>
    </source>
</evidence>
<dbReference type="InterPro" id="IPR019002">
    <property type="entry name" value="Ribosome_biogenesis_Nop16"/>
</dbReference>
<dbReference type="GO" id="GO:0005730">
    <property type="term" value="C:nucleolus"/>
    <property type="evidence" value="ECO:0007669"/>
    <property type="project" value="UniProtKB-SubCell"/>
</dbReference>
<accession>A0A8C7AVX6</accession>
<comment type="similarity">
    <text evidence="2">Belongs to the NOP16 family.</text>
</comment>
<feature type="region of interest" description="Disordered" evidence="5">
    <location>
        <begin position="64"/>
        <end position="97"/>
    </location>
</feature>
<protein>
    <recommendedName>
        <fullName evidence="3">Nucleolar protein 16</fullName>
    </recommendedName>
</protein>
<dbReference type="Proteomes" id="UP000694425">
    <property type="component" value="Unplaced"/>
</dbReference>
<evidence type="ECO:0000256" key="3">
    <source>
        <dbReference type="ARBA" id="ARBA00015522"/>
    </source>
</evidence>
<dbReference type="Pfam" id="PF09420">
    <property type="entry name" value="Nop16"/>
    <property type="match status" value="1"/>
</dbReference>
<dbReference type="PANTHER" id="PTHR13243:SF1">
    <property type="entry name" value="NUCLEOLAR PROTEIN 16"/>
    <property type="match status" value="1"/>
</dbReference>
<reference evidence="6" key="2">
    <citation type="submission" date="2025-09" db="UniProtKB">
        <authorList>
            <consortium name="Ensembl"/>
        </authorList>
    </citation>
    <scope>IDENTIFICATION</scope>
</reference>
<dbReference type="PANTHER" id="PTHR13243">
    <property type="entry name" value="HSPC111 PROTEIN-RELATED"/>
    <property type="match status" value="1"/>
</dbReference>
<dbReference type="AlphaFoldDB" id="A0A8C7AVX6"/>
<evidence type="ECO:0000256" key="2">
    <source>
        <dbReference type="ARBA" id="ARBA00008479"/>
    </source>
</evidence>
<proteinExistence type="inferred from homology"/>
<keyword evidence="7" id="KW-1185">Reference proteome</keyword>
<evidence type="ECO:0000256" key="5">
    <source>
        <dbReference type="SAM" id="MobiDB-lite"/>
    </source>
</evidence>
<evidence type="ECO:0000256" key="4">
    <source>
        <dbReference type="ARBA" id="ARBA00023242"/>
    </source>
</evidence>
<sequence>MPKAKGKTRRQKFSYSVNQKRLNQNVRWKATSWVECSHIQHAWDHAKSMQQNLIEMGLAMDPNKAVPPCKRKVKAVDKREERKRGKKKGKGREGEEK</sequence>
<dbReference type="GeneTree" id="ENSGT01050000247816"/>
<reference evidence="6" key="1">
    <citation type="submission" date="2025-08" db="UniProtKB">
        <authorList>
            <consortium name="Ensembl"/>
        </authorList>
    </citation>
    <scope>IDENTIFICATION</scope>
</reference>
<name>A0A8C7AVX6_NEOVI</name>
<keyword evidence="4" id="KW-0539">Nucleus</keyword>
<dbReference type="Ensembl" id="ENSNVIT00000015157.1">
    <property type="protein sequence ID" value="ENSNVIP00000012930.1"/>
    <property type="gene ID" value="ENSNVIG00000010236.1"/>
</dbReference>
<evidence type="ECO:0000313" key="6">
    <source>
        <dbReference type="Ensembl" id="ENSNVIP00000012930.1"/>
    </source>
</evidence>
<comment type="subcellular location">
    <subcellularLocation>
        <location evidence="1">Nucleus</location>
        <location evidence="1">Nucleolus</location>
    </subcellularLocation>
</comment>
<organism evidence="6 7">
    <name type="scientific">Neovison vison</name>
    <name type="common">American mink</name>
    <name type="synonym">Mustela vison</name>
    <dbReference type="NCBI Taxonomy" id="452646"/>
    <lineage>
        <taxon>Eukaryota</taxon>
        <taxon>Metazoa</taxon>
        <taxon>Chordata</taxon>
        <taxon>Craniata</taxon>
        <taxon>Vertebrata</taxon>
        <taxon>Euteleostomi</taxon>
        <taxon>Mammalia</taxon>
        <taxon>Eutheria</taxon>
        <taxon>Laurasiatheria</taxon>
        <taxon>Carnivora</taxon>
        <taxon>Caniformia</taxon>
        <taxon>Musteloidea</taxon>
        <taxon>Mustelidae</taxon>
        <taxon>Mustelinae</taxon>
        <taxon>Neogale</taxon>
    </lineage>
</organism>